<dbReference type="Proteomes" id="UP000887574">
    <property type="component" value="Unplaced"/>
</dbReference>
<accession>A0A915DUI8</accession>
<proteinExistence type="inferred from homology"/>
<dbReference type="InterPro" id="IPR000164">
    <property type="entry name" value="Histone_H3/CENP-A"/>
</dbReference>
<sequence>MLSKRKKIALLLYLRQRHQKKSCWIHPMNIRRAKVGAFVTTMPDSKKYPEKCFNITHVAIRDPVSSEDRLIVTCAFSRLENLILRLRSPTDWHLHHQQYRLETCEATYNNLSVKYLAILRKEAEWAVISPEFWHSNLLVSVELSNTSMARTKQQEKPAYKTVAGKAPRKQLATKKAPGGLETGLKKPRRHRQGTVALREIRRFQKSTELLLRKLPFQRLVREVAQCHRDDYRFQSSAVMALQEASESYLTALFEDTNLCAIHAKRVTIMTKDIQLAQRIRGEL</sequence>
<evidence type="ECO:0000313" key="5">
    <source>
        <dbReference type="WBParaSite" id="jg23813"/>
    </source>
</evidence>
<dbReference type="FunFam" id="1.10.20.10:FF:000054">
    <property type="entry name" value="Putative histone H1.5-like"/>
    <property type="match status" value="1"/>
</dbReference>
<protein>
    <submittedName>
        <fullName evidence="5">Histone H2A/H2B/H3 domain-containing protein</fullName>
    </submittedName>
</protein>
<dbReference type="PROSITE" id="PS00959">
    <property type="entry name" value="HISTONE_H3_2"/>
    <property type="match status" value="1"/>
</dbReference>
<dbReference type="GO" id="GO:0003677">
    <property type="term" value="F:DNA binding"/>
    <property type="evidence" value="ECO:0007669"/>
    <property type="project" value="InterPro"/>
</dbReference>
<evidence type="ECO:0000313" key="4">
    <source>
        <dbReference type="Proteomes" id="UP000887574"/>
    </source>
</evidence>
<evidence type="ECO:0000259" key="3">
    <source>
        <dbReference type="Pfam" id="PF00125"/>
    </source>
</evidence>
<dbReference type="GO" id="GO:0046982">
    <property type="term" value="F:protein heterodimerization activity"/>
    <property type="evidence" value="ECO:0007669"/>
    <property type="project" value="InterPro"/>
</dbReference>
<dbReference type="GO" id="GO:0000786">
    <property type="term" value="C:nucleosome"/>
    <property type="evidence" value="ECO:0007669"/>
    <property type="project" value="InterPro"/>
</dbReference>
<dbReference type="GO" id="GO:0030527">
    <property type="term" value="F:structural constituent of chromatin"/>
    <property type="evidence" value="ECO:0007669"/>
    <property type="project" value="InterPro"/>
</dbReference>
<evidence type="ECO:0000256" key="2">
    <source>
        <dbReference type="SAM" id="MobiDB-lite"/>
    </source>
</evidence>
<keyword evidence="4" id="KW-1185">Reference proteome</keyword>
<dbReference type="Pfam" id="PF00125">
    <property type="entry name" value="Histone"/>
    <property type="match status" value="1"/>
</dbReference>
<dbReference type="InterPro" id="IPR007125">
    <property type="entry name" value="H2A/H2B/H3"/>
</dbReference>
<dbReference type="SUPFAM" id="SSF47113">
    <property type="entry name" value="Histone-fold"/>
    <property type="match status" value="1"/>
</dbReference>
<dbReference type="PROSITE" id="PS00322">
    <property type="entry name" value="HISTONE_H3_1"/>
    <property type="match status" value="1"/>
</dbReference>
<dbReference type="SMART" id="SM00428">
    <property type="entry name" value="H3"/>
    <property type="match status" value="1"/>
</dbReference>
<dbReference type="WBParaSite" id="jg23813">
    <property type="protein sequence ID" value="jg23813"/>
    <property type="gene ID" value="jg23813"/>
</dbReference>
<comment type="similarity">
    <text evidence="1">Belongs to the histone H3 family.</text>
</comment>
<dbReference type="AlphaFoldDB" id="A0A915DUI8"/>
<reference evidence="5" key="1">
    <citation type="submission" date="2022-11" db="UniProtKB">
        <authorList>
            <consortium name="WormBaseParasite"/>
        </authorList>
    </citation>
    <scope>IDENTIFICATION</scope>
</reference>
<dbReference type="Gene3D" id="1.10.20.10">
    <property type="entry name" value="Histone, subunit A"/>
    <property type="match status" value="1"/>
</dbReference>
<name>A0A915DUI8_9BILA</name>
<organism evidence="4 5">
    <name type="scientific">Ditylenchus dipsaci</name>
    <dbReference type="NCBI Taxonomy" id="166011"/>
    <lineage>
        <taxon>Eukaryota</taxon>
        <taxon>Metazoa</taxon>
        <taxon>Ecdysozoa</taxon>
        <taxon>Nematoda</taxon>
        <taxon>Chromadorea</taxon>
        <taxon>Rhabditida</taxon>
        <taxon>Tylenchina</taxon>
        <taxon>Tylenchomorpha</taxon>
        <taxon>Sphaerularioidea</taxon>
        <taxon>Anguinidae</taxon>
        <taxon>Anguininae</taxon>
        <taxon>Ditylenchus</taxon>
    </lineage>
</organism>
<evidence type="ECO:0000256" key="1">
    <source>
        <dbReference type="ARBA" id="ARBA00010343"/>
    </source>
</evidence>
<dbReference type="PANTHER" id="PTHR11426">
    <property type="entry name" value="HISTONE H3"/>
    <property type="match status" value="1"/>
</dbReference>
<dbReference type="PRINTS" id="PR00622">
    <property type="entry name" value="HISTONEH3"/>
</dbReference>
<feature type="domain" description="Core Histone H2A/H2B/H3" evidence="3">
    <location>
        <begin position="192"/>
        <end position="279"/>
    </location>
</feature>
<feature type="region of interest" description="Disordered" evidence="2">
    <location>
        <begin position="164"/>
        <end position="188"/>
    </location>
</feature>
<dbReference type="InterPro" id="IPR009072">
    <property type="entry name" value="Histone-fold"/>
</dbReference>
<dbReference type="CDD" id="cd22911">
    <property type="entry name" value="HFD_H3"/>
    <property type="match status" value="1"/>
</dbReference>